<dbReference type="GO" id="GO:0009103">
    <property type="term" value="P:lipopolysaccharide biosynthetic process"/>
    <property type="evidence" value="ECO:0007669"/>
    <property type="project" value="TreeGrafter"/>
</dbReference>
<organism evidence="3 4">
    <name type="scientific">Leptolyngbya cf. ectocarpi LEGE 11479</name>
    <dbReference type="NCBI Taxonomy" id="1828722"/>
    <lineage>
        <taxon>Bacteria</taxon>
        <taxon>Bacillati</taxon>
        <taxon>Cyanobacteriota</taxon>
        <taxon>Cyanophyceae</taxon>
        <taxon>Leptolyngbyales</taxon>
        <taxon>Leptolyngbyaceae</taxon>
        <taxon>Leptolyngbya group</taxon>
        <taxon>Leptolyngbya</taxon>
    </lineage>
</organism>
<dbReference type="EMBL" id="JADEXP010000225">
    <property type="protein sequence ID" value="MBE9069020.1"/>
    <property type="molecule type" value="Genomic_DNA"/>
</dbReference>
<dbReference type="InterPro" id="IPR001296">
    <property type="entry name" value="Glyco_trans_1"/>
</dbReference>
<dbReference type="Pfam" id="PF00534">
    <property type="entry name" value="Glycos_transf_1"/>
    <property type="match status" value="1"/>
</dbReference>
<dbReference type="PANTHER" id="PTHR46401:SF2">
    <property type="entry name" value="GLYCOSYLTRANSFERASE WBBK-RELATED"/>
    <property type="match status" value="1"/>
</dbReference>
<evidence type="ECO:0000313" key="4">
    <source>
        <dbReference type="Proteomes" id="UP000615026"/>
    </source>
</evidence>
<gene>
    <name evidence="3" type="ORF">IQ260_20455</name>
</gene>
<dbReference type="GO" id="GO:0016757">
    <property type="term" value="F:glycosyltransferase activity"/>
    <property type="evidence" value="ECO:0007669"/>
    <property type="project" value="InterPro"/>
</dbReference>
<dbReference type="Gene3D" id="3.40.50.2000">
    <property type="entry name" value="Glycogen Phosphorylase B"/>
    <property type="match status" value="1"/>
</dbReference>
<reference evidence="3" key="1">
    <citation type="submission" date="2020-10" db="EMBL/GenBank/DDBJ databases">
        <authorList>
            <person name="Castelo-Branco R."/>
            <person name="Eusebio N."/>
            <person name="Adriana R."/>
            <person name="Vieira A."/>
            <person name="Brugerolle De Fraissinette N."/>
            <person name="Rezende De Castro R."/>
            <person name="Schneider M.P."/>
            <person name="Vasconcelos V."/>
            <person name="Leao P.N."/>
        </authorList>
    </citation>
    <scope>NUCLEOTIDE SEQUENCE</scope>
    <source>
        <strain evidence="3">LEGE 11479</strain>
    </source>
</reference>
<keyword evidence="4" id="KW-1185">Reference proteome</keyword>
<dbReference type="PANTHER" id="PTHR46401">
    <property type="entry name" value="GLYCOSYLTRANSFERASE WBBK-RELATED"/>
    <property type="match status" value="1"/>
</dbReference>
<proteinExistence type="predicted"/>
<comment type="caution">
    <text evidence="3">The sequence shown here is derived from an EMBL/GenBank/DDBJ whole genome shotgun (WGS) entry which is preliminary data.</text>
</comment>
<evidence type="ECO:0000313" key="3">
    <source>
        <dbReference type="EMBL" id="MBE9069020.1"/>
    </source>
</evidence>
<evidence type="ECO:0000256" key="1">
    <source>
        <dbReference type="ARBA" id="ARBA00022679"/>
    </source>
</evidence>
<dbReference type="RefSeq" id="WP_193994940.1">
    <property type="nucleotide sequence ID" value="NZ_JADEXP010000225.1"/>
</dbReference>
<feature type="domain" description="Glycosyl transferase family 1" evidence="2">
    <location>
        <begin position="14"/>
        <end position="168"/>
    </location>
</feature>
<name>A0A929F806_LEPEC</name>
<dbReference type="Proteomes" id="UP000615026">
    <property type="component" value="Unassembled WGS sequence"/>
</dbReference>
<dbReference type="AlphaFoldDB" id="A0A929F806"/>
<dbReference type="CDD" id="cd03801">
    <property type="entry name" value="GT4_PimA-like"/>
    <property type="match status" value="1"/>
</dbReference>
<dbReference type="SUPFAM" id="SSF53756">
    <property type="entry name" value="UDP-Glycosyltransferase/glycogen phosphorylase"/>
    <property type="match status" value="1"/>
</dbReference>
<evidence type="ECO:0000259" key="2">
    <source>
        <dbReference type="Pfam" id="PF00534"/>
    </source>
</evidence>
<accession>A0A929F806</accession>
<sequence>MQLTQLRSTHHITGPLLMYVGNLERYQGIDLLLDSFKLALTETREARLVIIGGASEHITQYQHHSQRLGIDAYVHFIGKRPVEELAHYLAQADILVSPRVQGNNTPMKLYSYLDSGKALLATDLPTHTQVLNRQVAWLAMPTPQEFSQGMLALIQDPDLRERLGAEAQALVAKQHTYEAFSAKLIGLYDWLQGQLVGDIQPSNLSFE</sequence>
<protein>
    <submittedName>
        <fullName evidence="3">Glycosyltransferase family 4 protein</fullName>
    </submittedName>
</protein>
<keyword evidence="1" id="KW-0808">Transferase</keyword>